<dbReference type="RefSeq" id="WP_208595677.1">
    <property type="nucleotide sequence ID" value="NZ_LWLG01000007.1"/>
</dbReference>
<comment type="caution">
    <text evidence="2">The sequence shown here is derived from an EMBL/GenBank/DDBJ whole genome shotgun (WGS) entry which is preliminary data.</text>
</comment>
<reference evidence="2 3" key="1">
    <citation type="submission" date="2016-04" db="EMBL/GenBank/DDBJ databases">
        <title>Genome analysis of Thermosulfurimonas dismutans, the first thermophilic sulfur-disproportionating bacterium of the phylum Thermodesulfobacteria.</title>
        <authorList>
            <person name="Mardanov A.V."/>
            <person name="Beletsky A.V."/>
            <person name="Kadnikov V.V."/>
            <person name="Slobodkin A.I."/>
            <person name="Ravin N.V."/>
        </authorList>
    </citation>
    <scope>NUCLEOTIDE SEQUENCE [LARGE SCALE GENOMIC DNA]</scope>
    <source>
        <strain evidence="2 3">S95</strain>
    </source>
</reference>
<dbReference type="Pfam" id="PF01909">
    <property type="entry name" value="NTP_transf_2"/>
    <property type="match status" value="1"/>
</dbReference>
<dbReference type="CDD" id="cd05403">
    <property type="entry name" value="NT_KNTase_like"/>
    <property type="match status" value="1"/>
</dbReference>
<accession>A0A179D3V8</accession>
<evidence type="ECO:0000313" key="2">
    <source>
        <dbReference type="EMBL" id="OAQ20760.1"/>
    </source>
</evidence>
<gene>
    <name evidence="2" type="ORF">TDIS_1216</name>
</gene>
<dbReference type="Proteomes" id="UP000078390">
    <property type="component" value="Unassembled WGS sequence"/>
</dbReference>
<evidence type="ECO:0000259" key="1">
    <source>
        <dbReference type="Pfam" id="PF01909"/>
    </source>
</evidence>
<dbReference type="EMBL" id="LWLG01000007">
    <property type="protein sequence ID" value="OAQ20760.1"/>
    <property type="molecule type" value="Genomic_DNA"/>
</dbReference>
<feature type="domain" description="Polymerase nucleotidyl transferase" evidence="1">
    <location>
        <begin position="53"/>
        <end position="133"/>
    </location>
</feature>
<protein>
    <recommendedName>
        <fullName evidence="1">Polymerase nucleotidyl transferase domain-containing protein</fullName>
    </recommendedName>
</protein>
<organism evidence="2 3">
    <name type="scientific">Thermosulfurimonas dismutans</name>
    <dbReference type="NCBI Taxonomy" id="999894"/>
    <lineage>
        <taxon>Bacteria</taxon>
        <taxon>Pseudomonadati</taxon>
        <taxon>Thermodesulfobacteriota</taxon>
        <taxon>Thermodesulfobacteria</taxon>
        <taxon>Thermodesulfobacteriales</taxon>
        <taxon>Thermodesulfobacteriaceae</taxon>
        <taxon>Thermosulfurimonas</taxon>
    </lineage>
</organism>
<dbReference type="SUPFAM" id="SSF81301">
    <property type="entry name" value="Nucleotidyltransferase"/>
    <property type="match status" value="1"/>
</dbReference>
<dbReference type="Gene3D" id="3.30.460.10">
    <property type="entry name" value="Beta Polymerase, domain 2"/>
    <property type="match status" value="1"/>
</dbReference>
<dbReference type="InterPro" id="IPR002934">
    <property type="entry name" value="Polymerase_NTP_transf_dom"/>
</dbReference>
<name>A0A179D3V8_9BACT</name>
<keyword evidence="3" id="KW-1185">Reference proteome</keyword>
<dbReference type="GO" id="GO:0016779">
    <property type="term" value="F:nucleotidyltransferase activity"/>
    <property type="evidence" value="ECO:0007669"/>
    <property type="project" value="InterPro"/>
</dbReference>
<evidence type="ECO:0000313" key="3">
    <source>
        <dbReference type="Proteomes" id="UP000078390"/>
    </source>
</evidence>
<dbReference type="STRING" id="999894.TDIS_1216"/>
<sequence>MPERSADWLRQAEKDLENAAWEMKGRTPVKPSVVQEKSYGSVKIFWLHCEEVLRRLREAARRLLGDHEEVEEVRLFGSLAEGRAIPGSDAVILLVLNRAEGPFPERPYLDYFAEVGLPCDLFGYTREELKRNPFVQKFTLKVSLYE</sequence>
<proteinExistence type="predicted"/>
<dbReference type="InterPro" id="IPR043519">
    <property type="entry name" value="NT_sf"/>
</dbReference>
<dbReference type="AlphaFoldDB" id="A0A179D3V8"/>